<protein>
    <submittedName>
        <fullName evidence="2">Uncharacterized protein</fullName>
    </submittedName>
</protein>
<proteinExistence type="predicted"/>
<organism evidence="2 3">
    <name type="scientific">Steinernema hermaphroditum</name>
    <dbReference type="NCBI Taxonomy" id="289476"/>
    <lineage>
        <taxon>Eukaryota</taxon>
        <taxon>Metazoa</taxon>
        <taxon>Ecdysozoa</taxon>
        <taxon>Nematoda</taxon>
        <taxon>Chromadorea</taxon>
        <taxon>Rhabditida</taxon>
        <taxon>Tylenchina</taxon>
        <taxon>Panagrolaimomorpha</taxon>
        <taxon>Strongyloidoidea</taxon>
        <taxon>Steinernematidae</taxon>
        <taxon>Steinernema</taxon>
    </lineage>
</organism>
<feature type="region of interest" description="Disordered" evidence="1">
    <location>
        <begin position="1"/>
        <end position="43"/>
    </location>
</feature>
<name>A0AA39HKP2_9BILA</name>
<comment type="caution">
    <text evidence="2">The sequence shown here is derived from an EMBL/GenBank/DDBJ whole genome shotgun (WGS) entry which is preliminary data.</text>
</comment>
<dbReference type="AlphaFoldDB" id="A0AA39HKP2"/>
<sequence length="127" mass="14614">MDHHHEEHHEHHHEGHHEHHEGHCDEHHHEKHHHDEKHLAQNARGAVRQLLSVVLPAMTTQFTKLFSFILANVHDPPPPSEQIGKPGQAPAPISAAINQRNRFLHLHVIRPPQITSKKPSPLGRRRP</sequence>
<evidence type="ECO:0000313" key="2">
    <source>
        <dbReference type="EMBL" id="KAK0406464.1"/>
    </source>
</evidence>
<accession>A0AA39HKP2</accession>
<evidence type="ECO:0000256" key="1">
    <source>
        <dbReference type="SAM" id="MobiDB-lite"/>
    </source>
</evidence>
<feature type="compositionally biased region" description="Basic and acidic residues" evidence="1">
    <location>
        <begin position="1"/>
        <end position="28"/>
    </location>
</feature>
<dbReference type="EMBL" id="JAUCMV010000004">
    <property type="protein sequence ID" value="KAK0406464.1"/>
    <property type="molecule type" value="Genomic_DNA"/>
</dbReference>
<keyword evidence="3" id="KW-1185">Reference proteome</keyword>
<gene>
    <name evidence="2" type="ORF">QR680_018588</name>
</gene>
<evidence type="ECO:0000313" key="3">
    <source>
        <dbReference type="Proteomes" id="UP001175271"/>
    </source>
</evidence>
<dbReference type="Proteomes" id="UP001175271">
    <property type="component" value="Unassembled WGS sequence"/>
</dbReference>
<reference evidence="2" key="1">
    <citation type="submission" date="2023-06" db="EMBL/GenBank/DDBJ databases">
        <title>Genomic analysis of the entomopathogenic nematode Steinernema hermaphroditum.</title>
        <authorList>
            <person name="Schwarz E.M."/>
            <person name="Heppert J.K."/>
            <person name="Baniya A."/>
            <person name="Schwartz H.T."/>
            <person name="Tan C.-H."/>
            <person name="Antoshechkin I."/>
            <person name="Sternberg P.W."/>
            <person name="Goodrich-Blair H."/>
            <person name="Dillman A.R."/>
        </authorList>
    </citation>
    <scope>NUCLEOTIDE SEQUENCE</scope>
    <source>
        <strain evidence="2">PS9179</strain>
        <tissue evidence="2">Whole animal</tissue>
    </source>
</reference>